<feature type="compositionally biased region" description="Basic and acidic residues" evidence="1">
    <location>
        <begin position="1"/>
        <end position="10"/>
    </location>
</feature>
<keyword evidence="3" id="KW-1185">Reference proteome</keyword>
<feature type="region of interest" description="Disordered" evidence="1">
    <location>
        <begin position="127"/>
        <end position="151"/>
    </location>
</feature>
<reference evidence="2" key="2">
    <citation type="submission" date="2018-05" db="EMBL/GenBank/DDBJ databases">
        <title>OgluRS3 (Oryza glumaepatula Reference Sequence Version 3).</title>
        <authorList>
            <person name="Zhang J."/>
            <person name="Kudrna D."/>
            <person name="Lee S."/>
            <person name="Talag J."/>
            <person name="Welchert J."/>
            <person name="Wing R.A."/>
        </authorList>
    </citation>
    <scope>NUCLEOTIDE SEQUENCE [LARGE SCALE GENOMIC DNA]</scope>
</reference>
<evidence type="ECO:0000256" key="1">
    <source>
        <dbReference type="SAM" id="MobiDB-lite"/>
    </source>
</evidence>
<dbReference type="STRING" id="40148.A0A0E0BI70"/>
<protein>
    <submittedName>
        <fullName evidence="2">Uncharacterized protein</fullName>
    </submittedName>
</protein>
<proteinExistence type="predicted"/>
<reference evidence="2" key="1">
    <citation type="submission" date="2015-04" db="UniProtKB">
        <authorList>
            <consortium name="EnsemblPlants"/>
        </authorList>
    </citation>
    <scope>IDENTIFICATION</scope>
</reference>
<name>A0A0E0BI70_9ORYZ</name>
<evidence type="ECO:0000313" key="2">
    <source>
        <dbReference type="EnsemblPlants" id="OGLUM11G10460.1"/>
    </source>
</evidence>
<feature type="region of interest" description="Disordered" evidence="1">
    <location>
        <begin position="1"/>
        <end position="28"/>
    </location>
</feature>
<sequence length="151" mass="16375">MSSRMKREVEPPPQIVVRSTGPLAVPTPQPAPYPYGGLRFSLPPTAWLASPQSQAMPGSSAFPLLAAGKTDVHPDLEECDQAPHTLFKQNMAVGISRFKANNFLVSKQARNNISPPIPILFVTRSVGEQEGGRPGGEEVPWRREHRTAAVA</sequence>
<dbReference type="AlphaFoldDB" id="A0A0E0BI70"/>
<dbReference type="HOGENOM" id="CLU_1734319_0_0_1"/>
<accession>A0A0E0BI70</accession>
<dbReference type="Gramene" id="OGLUM11G10460.1">
    <property type="protein sequence ID" value="OGLUM11G10460.1"/>
    <property type="gene ID" value="OGLUM11G10460"/>
</dbReference>
<organism evidence="2">
    <name type="scientific">Oryza glumipatula</name>
    <dbReference type="NCBI Taxonomy" id="40148"/>
    <lineage>
        <taxon>Eukaryota</taxon>
        <taxon>Viridiplantae</taxon>
        <taxon>Streptophyta</taxon>
        <taxon>Embryophyta</taxon>
        <taxon>Tracheophyta</taxon>
        <taxon>Spermatophyta</taxon>
        <taxon>Magnoliopsida</taxon>
        <taxon>Liliopsida</taxon>
        <taxon>Poales</taxon>
        <taxon>Poaceae</taxon>
        <taxon>BOP clade</taxon>
        <taxon>Oryzoideae</taxon>
        <taxon>Oryzeae</taxon>
        <taxon>Oryzinae</taxon>
        <taxon>Oryza</taxon>
    </lineage>
</organism>
<dbReference type="Proteomes" id="UP000026961">
    <property type="component" value="Chromosome 11"/>
</dbReference>
<dbReference type="EnsemblPlants" id="OGLUM11G10460.1">
    <property type="protein sequence ID" value="OGLUM11G10460.1"/>
    <property type="gene ID" value="OGLUM11G10460"/>
</dbReference>
<evidence type="ECO:0000313" key="3">
    <source>
        <dbReference type="Proteomes" id="UP000026961"/>
    </source>
</evidence>